<dbReference type="InterPro" id="IPR013792">
    <property type="entry name" value="RNA3'P_cycl/enolpyr_Trfase_a/b"/>
</dbReference>
<dbReference type="Gene3D" id="3.65.10.10">
    <property type="entry name" value="Enolpyruvate transferase domain"/>
    <property type="match status" value="2"/>
</dbReference>
<dbReference type="InterPro" id="IPR036968">
    <property type="entry name" value="Enolpyruvate_Tfrase_sf"/>
</dbReference>
<dbReference type="PANTHER" id="PTHR43783:SF1">
    <property type="entry name" value="UDP-N-ACETYLGLUCOSAMINE 1-CARBOXYVINYLTRANSFERASE"/>
    <property type="match status" value="1"/>
</dbReference>
<dbReference type="AlphaFoldDB" id="A0A9D1UFK9"/>
<dbReference type="NCBIfam" id="TIGR01072">
    <property type="entry name" value="murA"/>
    <property type="match status" value="1"/>
</dbReference>
<protein>
    <recommendedName>
        <fullName evidence="12">UDP-N-acetylglucosamine 1-carboxyvinyltransferase</fullName>
        <ecNumber evidence="12">2.5.1.7</ecNumber>
    </recommendedName>
    <alternativeName>
        <fullName evidence="12">Enoylpyruvate transferase</fullName>
    </alternativeName>
    <alternativeName>
        <fullName evidence="12">UDP-N-acetylglucosamine enolpyruvyl transferase</fullName>
        <shortName evidence="12">EPT</shortName>
    </alternativeName>
</protein>
<comment type="catalytic activity">
    <reaction evidence="11 12">
        <text>phosphoenolpyruvate + UDP-N-acetyl-alpha-D-glucosamine = UDP-N-acetyl-3-O-(1-carboxyvinyl)-alpha-D-glucosamine + phosphate</text>
        <dbReference type="Rhea" id="RHEA:18681"/>
        <dbReference type="ChEBI" id="CHEBI:43474"/>
        <dbReference type="ChEBI" id="CHEBI:57705"/>
        <dbReference type="ChEBI" id="CHEBI:58702"/>
        <dbReference type="ChEBI" id="CHEBI:68483"/>
        <dbReference type="EC" id="2.5.1.7"/>
    </reaction>
</comment>
<comment type="similarity">
    <text evidence="10 12">Belongs to the EPSP synthase family. MurA subfamily.</text>
</comment>
<keyword evidence="9 12" id="KW-0961">Cell wall biogenesis/degradation</keyword>
<proteinExistence type="inferred from homology"/>
<dbReference type="NCBIfam" id="NF006873">
    <property type="entry name" value="PRK09369.1"/>
    <property type="match status" value="1"/>
</dbReference>
<evidence type="ECO:0000256" key="1">
    <source>
        <dbReference type="ARBA" id="ARBA00004496"/>
    </source>
</evidence>
<feature type="modified residue" description="2-(S-cysteinyl)pyruvic acid O-phosphothioketal" evidence="12">
    <location>
        <position position="119"/>
    </location>
</feature>
<dbReference type="SUPFAM" id="SSF55205">
    <property type="entry name" value="EPT/RTPC-like"/>
    <property type="match status" value="1"/>
</dbReference>
<dbReference type="GO" id="GO:0005737">
    <property type="term" value="C:cytoplasm"/>
    <property type="evidence" value="ECO:0007669"/>
    <property type="project" value="UniProtKB-SubCell"/>
</dbReference>
<keyword evidence="5 12" id="KW-0808">Transferase</keyword>
<dbReference type="Pfam" id="PF00275">
    <property type="entry name" value="EPSP_synthase"/>
    <property type="match status" value="1"/>
</dbReference>
<dbReference type="GO" id="GO:0051301">
    <property type="term" value="P:cell division"/>
    <property type="evidence" value="ECO:0007669"/>
    <property type="project" value="UniProtKB-KW"/>
</dbReference>
<dbReference type="GO" id="GO:0071555">
    <property type="term" value="P:cell wall organization"/>
    <property type="evidence" value="ECO:0007669"/>
    <property type="project" value="UniProtKB-KW"/>
</dbReference>
<dbReference type="HAMAP" id="MF_00111">
    <property type="entry name" value="MurA"/>
    <property type="match status" value="1"/>
</dbReference>
<evidence type="ECO:0000256" key="7">
    <source>
        <dbReference type="ARBA" id="ARBA00022984"/>
    </source>
</evidence>
<dbReference type="InterPro" id="IPR005750">
    <property type="entry name" value="UDP_GlcNAc_COvinyl_MurA"/>
</dbReference>
<comment type="function">
    <text evidence="12">Cell wall formation. Adds enolpyruvyl to UDP-N-acetylglucosamine.</text>
</comment>
<name>A0A9D1UFK9_9FIRM</name>
<feature type="active site" description="Proton donor" evidence="12">
    <location>
        <position position="119"/>
    </location>
</feature>
<evidence type="ECO:0000256" key="3">
    <source>
        <dbReference type="ARBA" id="ARBA00022490"/>
    </source>
</evidence>
<dbReference type="GO" id="GO:0019277">
    <property type="term" value="P:UDP-N-acetylgalactosamine biosynthetic process"/>
    <property type="evidence" value="ECO:0007669"/>
    <property type="project" value="InterPro"/>
</dbReference>
<keyword evidence="12" id="KW-0670">Pyruvate</keyword>
<feature type="binding site" evidence="12">
    <location>
        <position position="308"/>
    </location>
    <ligand>
        <name>UDP-N-acetyl-alpha-D-glucosamine</name>
        <dbReference type="ChEBI" id="CHEBI:57705"/>
    </ligand>
</feature>
<evidence type="ECO:0000256" key="9">
    <source>
        <dbReference type="ARBA" id="ARBA00023316"/>
    </source>
</evidence>
<keyword evidence="6 12" id="KW-0133">Cell shape</keyword>
<feature type="domain" description="Enolpyruvate transferase" evidence="13">
    <location>
        <begin position="10"/>
        <end position="409"/>
    </location>
</feature>
<keyword evidence="7 12" id="KW-0573">Peptidoglycan synthesis</keyword>
<feature type="binding site" evidence="12">
    <location>
        <begin position="25"/>
        <end position="26"/>
    </location>
    <ligand>
        <name>phosphoenolpyruvate</name>
        <dbReference type="ChEBI" id="CHEBI:58702"/>
    </ligand>
</feature>
<keyword evidence="8 12" id="KW-0131">Cell cycle</keyword>
<evidence type="ECO:0000256" key="6">
    <source>
        <dbReference type="ARBA" id="ARBA00022960"/>
    </source>
</evidence>
<organism evidence="14 15">
    <name type="scientific">Candidatus Eubacterium faecipullorum</name>
    <dbReference type="NCBI Taxonomy" id="2838571"/>
    <lineage>
        <taxon>Bacteria</taxon>
        <taxon>Bacillati</taxon>
        <taxon>Bacillota</taxon>
        <taxon>Clostridia</taxon>
        <taxon>Eubacteriales</taxon>
        <taxon>Eubacteriaceae</taxon>
        <taxon>Eubacterium</taxon>
    </lineage>
</organism>
<comment type="subcellular location">
    <subcellularLocation>
        <location evidence="1 12">Cytoplasm</location>
    </subcellularLocation>
</comment>
<evidence type="ECO:0000256" key="5">
    <source>
        <dbReference type="ARBA" id="ARBA00022679"/>
    </source>
</evidence>
<evidence type="ECO:0000313" key="14">
    <source>
        <dbReference type="EMBL" id="HIW86009.1"/>
    </source>
</evidence>
<evidence type="ECO:0000256" key="8">
    <source>
        <dbReference type="ARBA" id="ARBA00023306"/>
    </source>
</evidence>
<comment type="caution">
    <text evidence="12">Lacks conserved residue(s) required for the propagation of feature annotation.</text>
</comment>
<dbReference type="GO" id="GO:0009252">
    <property type="term" value="P:peptidoglycan biosynthetic process"/>
    <property type="evidence" value="ECO:0007669"/>
    <property type="project" value="UniProtKB-UniRule"/>
</dbReference>
<evidence type="ECO:0000256" key="4">
    <source>
        <dbReference type="ARBA" id="ARBA00022618"/>
    </source>
</evidence>
<sequence length="423" mass="45561">MAKLKKLIITGNQQLGGEIAVHGSKNAVLPILAATLLVEGETVLHNVPNLSDVAASVEILKHLGAGVRREKNTLIIDTSTIINNDIPEEMMREMRSSIIFLGSLVTRCKEALLCPPGGCDIGVRPIDLHLASLKKLGVQISENGSCIYCRAQRLSGAKIFLSFPSVGATENIMISSVLAKGRTTIINAAREPEISDLASFLNSCGAKIFGAGESTVEIDGVDRLYPNAHTVIPDRIVAATYMCAGALQAKELVIRNVRASHLVPIIPVFTEMGCRIYLSGNDLKLVSPKRLKRVKNIKTMPYPGFPTDCQSVLMAALSKANGTSVFNESVFDGRYKHISELRRFGADITVNDRIAVVNGVRELYGANVYSTDLRGGAALVLAALAANGTSTVGNIYHIDRGYECIEKNLSKIGALIERKDYEG</sequence>
<evidence type="ECO:0000256" key="11">
    <source>
        <dbReference type="ARBA" id="ARBA00047527"/>
    </source>
</evidence>
<accession>A0A9D1UFK9</accession>
<evidence type="ECO:0000256" key="2">
    <source>
        <dbReference type="ARBA" id="ARBA00004752"/>
    </source>
</evidence>
<reference evidence="14" key="1">
    <citation type="journal article" date="2021" name="PeerJ">
        <title>Extensive microbial diversity within the chicken gut microbiome revealed by metagenomics and culture.</title>
        <authorList>
            <person name="Gilroy R."/>
            <person name="Ravi A."/>
            <person name="Getino M."/>
            <person name="Pursley I."/>
            <person name="Horton D.L."/>
            <person name="Alikhan N.F."/>
            <person name="Baker D."/>
            <person name="Gharbi K."/>
            <person name="Hall N."/>
            <person name="Watson M."/>
            <person name="Adriaenssens E.M."/>
            <person name="Foster-Nyarko E."/>
            <person name="Jarju S."/>
            <person name="Secka A."/>
            <person name="Antonio M."/>
            <person name="Oren A."/>
            <person name="Chaudhuri R.R."/>
            <person name="La Ragione R."/>
            <person name="Hildebrand F."/>
            <person name="Pallen M.J."/>
        </authorList>
    </citation>
    <scope>NUCLEOTIDE SEQUENCE</scope>
    <source>
        <strain evidence="14">421</strain>
    </source>
</reference>
<dbReference type="GO" id="GO:0008360">
    <property type="term" value="P:regulation of cell shape"/>
    <property type="evidence" value="ECO:0007669"/>
    <property type="project" value="UniProtKB-KW"/>
</dbReference>
<dbReference type="EC" id="2.5.1.7" evidence="12"/>
<comment type="caution">
    <text evidence="14">The sequence shown here is derived from an EMBL/GenBank/DDBJ whole genome shotgun (WGS) entry which is preliminary data.</text>
</comment>
<dbReference type="PANTHER" id="PTHR43783">
    <property type="entry name" value="UDP-N-ACETYLGLUCOSAMINE 1-CARBOXYVINYLTRANSFERASE"/>
    <property type="match status" value="1"/>
</dbReference>
<comment type="pathway">
    <text evidence="2 12">Cell wall biogenesis; peptidoglycan biosynthesis.</text>
</comment>
<keyword evidence="4 12" id="KW-0132">Cell division</keyword>
<dbReference type="CDD" id="cd01555">
    <property type="entry name" value="UdpNAET"/>
    <property type="match status" value="1"/>
</dbReference>
<dbReference type="GO" id="GO:0008760">
    <property type="term" value="F:UDP-N-acetylglucosamine 1-carboxyvinyltransferase activity"/>
    <property type="evidence" value="ECO:0007669"/>
    <property type="project" value="UniProtKB-UniRule"/>
</dbReference>
<evidence type="ECO:0000256" key="10">
    <source>
        <dbReference type="ARBA" id="ARBA00038367"/>
    </source>
</evidence>
<feature type="binding site" evidence="12">
    <location>
        <position position="330"/>
    </location>
    <ligand>
        <name>UDP-N-acetyl-alpha-D-glucosamine</name>
        <dbReference type="ChEBI" id="CHEBI:57705"/>
    </ligand>
</feature>
<feature type="binding site" evidence="12">
    <location>
        <position position="95"/>
    </location>
    <ligand>
        <name>UDP-N-acetyl-alpha-D-glucosamine</name>
        <dbReference type="ChEBI" id="CHEBI:57705"/>
    </ligand>
</feature>
<dbReference type="InterPro" id="IPR050068">
    <property type="entry name" value="MurA_subfamily"/>
</dbReference>
<reference evidence="14" key="2">
    <citation type="submission" date="2021-04" db="EMBL/GenBank/DDBJ databases">
        <authorList>
            <person name="Gilroy R."/>
        </authorList>
    </citation>
    <scope>NUCLEOTIDE SEQUENCE</scope>
    <source>
        <strain evidence="14">421</strain>
    </source>
</reference>
<gene>
    <name evidence="12 14" type="primary">murA</name>
    <name evidence="14" type="ORF">IAA48_05880</name>
</gene>
<evidence type="ECO:0000259" key="13">
    <source>
        <dbReference type="Pfam" id="PF00275"/>
    </source>
</evidence>
<feature type="binding site" evidence="12">
    <location>
        <begin position="124"/>
        <end position="128"/>
    </location>
    <ligand>
        <name>UDP-N-acetyl-alpha-D-glucosamine</name>
        <dbReference type="ChEBI" id="CHEBI:57705"/>
    </ligand>
</feature>
<dbReference type="InterPro" id="IPR001986">
    <property type="entry name" value="Enolpyruvate_Tfrase_dom"/>
</dbReference>
<evidence type="ECO:0000313" key="15">
    <source>
        <dbReference type="Proteomes" id="UP000824205"/>
    </source>
</evidence>
<dbReference type="EMBL" id="DXGE01000024">
    <property type="protein sequence ID" value="HIW86009.1"/>
    <property type="molecule type" value="Genomic_DNA"/>
</dbReference>
<evidence type="ECO:0000256" key="12">
    <source>
        <dbReference type="HAMAP-Rule" id="MF_00111"/>
    </source>
</evidence>
<dbReference type="Proteomes" id="UP000824205">
    <property type="component" value="Unassembled WGS sequence"/>
</dbReference>
<keyword evidence="3 12" id="KW-0963">Cytoplasm</keyword>